<proteinExistence type="predicted"/>
<gene>
    <name evidence="1" type="ORF">AVEN_148612_1</name>
</gene>
<dbReference type="AlphaFoldDB" id="A0A4Y2W409"/>
<keyword evidence="2" id="KW-1185">Reference proteome</keyword>
<protein>
    <submittedName>
        <fullName evidence="1">Uncharacterized protein</fullName>
    </submittedName>
</protein>
<dbReference type="Proteomes" id="UP000499080">
    <property type="component" value="Unassembled WGS sequence"/>
</dbReference>
<evidence type="ECO:0000313" key="2">
    <source>
        <dbReference type="Proteomes" id="UP000499080"/>
    </source>
</evidence>
<accession>A0A4Y2W409</accession>
<comment type="caution">
    <text evidence="1">The sequence shown here is derived from an EMBL/GenBank/DDBJ whole genome shotgun (WGS) entry which is preliminary data.</text>
</comment>
<reference evidence="1 2" key="1">
    <citation type="journal article" date="2019" name="Sci. Rep.">
        <title>Orb-weaving spider Araneus ventricosus genome elucidates the spidroin gene catalogue.</title>
        <authorList>
            <person name="Kono N."/>
            <person name="Nakamura H."/>
            <person name="Ohtoshi R."/>
            <person name="Moran D.A.P."/>
            <person name="Shinohara A."/>
            <person name="Yoshida Y."/>
            <person name="Fujiwara M."/>
            <person name="Mori M."/>
            <person name="Tomita M."/>
            <person name="Arakawa K."/>
        </authorList>
    </citation>
    <scope>NUCLEOTIDE SEQUENCE [LARGE SCALE GENOMIC DNA]</scope>
</reference>
<organism evidence="1 2">
    <name type="scientific">Araneus ventricosus</name>
    <name type="common">Orbweaver spider</name>
    <name type="synonym">Epeira ventricosa</name>
    <dbReference type="NCBI Taxonomy" id="182803"/>
    <lineage>
        <taxon>Eukaryota</taxon>
        <taxon>Metazoa</taxon>
        <taxon>Ecdysozoa</taxon>
        <taxon>Arthropoda</taxon>
        <taxon>Chelicerata</taxon>
        <taxon>Arachnida</taxon>
        <taxon>Araneae</taxon>
        <taxon>Araneomorphae</taxon>
        <taxon>Entelegynae</taxon>
        <taxon>Araneoidea</taxon>
        <taxon>Araneidae</taxon>
        <taxon>Araneus</taxon>
    </lineage>
</organism>
<dbReference type="EMBL" id="BGPR01054548">
    <property type="protein sequence ID" value="GBO31286.1"/>
    <property type="molecule type" value="Genomic_DNA"/>
</dbReference>
<sequence>MLLSYWLSELTIAPGTGTNAFSHLNVTLSQNRSASALDSTSYPISVTSHIA</sequence>
<feature type="non-terminal residue" evidence="1">
    <location>
        <position position="51"/>
    </location>
</feature>
<evidence type="ECO:0000313" key="1">
    <source>
        <dbReference type="EMBL" id="GBO31286.1"/>
    </source>
</evidence>
<name>A0A4Y2W409_ARAVE</name>